<evidence type="ECO:0000256" key="1">
    <source>
        <dbReference type="SAM" id="MobiDB-lite"/>
    </source>
</evidence>
<evidence type="ECO:0000313" key="4">
    <source>
        <dbReference type="Proteomes" id="UP000291144"/>
    </source>
</evidence>
<dbReference type="AlphaFoldDB" id="A0A4V2M6K6"/>
<dbReference type="PROSITE" id="PS50994">
    <property type="entry name" value="INTEGRASE"/>
    <property type="match status" value="1"/>
</dbReference>
<dbReference type="InterPro" id="IPR009057">
    <property type="entry name" value="Homeodomain-like_sf"/>
</dbReference>
<dbReference type="InterPro" id="IPR012337">
    <property type="entry name" value="RNaseH-like_sf"/>
</dbReference>
<reference evidence="3 4" key="1">
    <citation type="submission" date="2019-02" db="EMBL/GenBank/DDBJ databases">
        <title>Kribbella capetownensis sp. nov. and Kribbella speibonae sp. nov., isolated from soil.</title>
        <authorList>
            <person name="Curtis S.M."/>
            <person name="Norton I."/>
            <person name="Everest G.J."/>
            <person name="Meyers P.R."/>
        </authorList>
    </citation>
    <scope>NUCLEOTIDE SEQUENCE [LARGE SCALE GENOMIC DNA]</scope>
    <source>
        <strain evidence="3 4">NRRL B-24813</strain>
    </source>
</reference>
<comment type="caution">
    <text evidence="3">The sequence shown here is derived from an EMBL/GenBank/DDBJ whole genome shotgun (WGS) entry which is preliminary data.</text>
</comment>
<name>A0A4V2M6K6_9ACTN</name>
<sequence>MVLVVLSVVEQRLDAVRAVLDGGVVEEVAADVGVHRTTLHRWVVRYLVEGVGGLSDRSHRPRSCPHQVCSKVEAVVAEMRREHPRWGAKRIRMEMLRKRAPWASEDGKTVVVPSLRTVVRILQRQGLARSKPRKRPRGSYVRFERPGPMQLWQMDIVGGVMLVNTATGVLREAKVVTAVDDHSRYCVIAKVVERATARAVCLALVEALVRFGVPEEILTDNGKQFTDRFGRHGPRNGEVLFDKICRKNAITHRLTQPASPNQNGKVERFHGTLRPDFLDTADPFGSVEEAQAAVDAYVLEYNTDRPHQALDPEVPVMPVDRFQPVSQAKRDLLELWLPPHLAPAAEPGGDPDASAPTVDRADGMQVPEVLPVPQSWSGGPIEFDRVVPPSGNLAVAGRQFWLGPQRAGQVLRFWADVNLIHLLVAGARIKTVRSHLTVNDLAKLVTDGAVNAGASPLPRIEGGDAIEVERIVARGGTVSLANHAVLAAEILGGRRVGIRLEPSTLMFYDLDTRELLRVRPNPLTMDQAHRLRGSRPAGPPPRPSTEPIRVQRRASNSGVIMVCGQKIALGRAHQHQTVTVLVSETTLAIDLPDTDTKIVRRTTTQPVRSIKGQRPRTAASVS</sequence>
<dbReference type="Pfam" id="PF13683">
    <property type="entry name" value="rve_3"/>
    <property type="match status" value="1"/>
</dbReference>
<keyword evidence="4" id="KW-1185">Reference proteome</keyword>
<dbReference type="GO" id="GO:0003676">
    <property type="term" value="F:nucleic acid binding"/>
    <property type="evidence" value="ECO:0007669"/>
    <property type="project" value="InterPro"/>
</dbReference>
<dbReference type="OrthoDB" id="52928at2"/>
<dbReference type="GO" id="GO:0015074">
    <property type="term" value="P:DNA integration"/>
    <property type="evidence" value="ECO:0007669"/>
    <property type="project" value="InterPro"/>
</dbReference>
<dbReference type="SUPFAM" id="SSF46689">
    <property type="entry name" value="Homeodomain-like"/>
    <property type="match status" value="1"/>
</dbReference>
<dbReference type="InterPro" id="IPR047656">
    <property type="entry name" value="IS481-like_transpos"/>
</dbReference>
<dbReference type="Gene3D" id="3.30.420.10">
    <property type="entry name" value="Ribonuclease H-like superfamily/Ribonuclease H"/>
    <property type="match status" value="1"/>
</dbReference>
<organism evidence="3 4">
    <name type="scientific">Kribbella pittospori</name>
    <dbReference type="NCBI Taxonomy" id="722689"/>
    <lineage>
        <taxon>Bacteria</taxon>
        <taxon>Bacillati</taxon>
        <taxon>Actinomycetota</taxon>
        <taxon>Actinomycetes</taxon>
        <taxon>Propionibacteriales</taxon>
        <taxon>Kribbellaceae</taxon>
        <taxon>Kribbella</taxon>
    </lineage>
</organism>
<feature type="domain" description="Integrase catalytic" evidence="2">
    <location>
        <begin position="142"/>
        <end position="323"/>
    </location>
</feature>
<dbReference type="NCBIfam" id="NF033577">
    <property type="entry name" value="transpos_IS481"/>
    <property type="match status" value="1"/>
</dbReference>
<evidence type="ECO:0000259" key="2">
    <source>
        <dbReference type="PROSITE" id="PS50994"/>
    </source>
</evidence>
<dbReference type="Proteomes" id="UP000291144">
    <property type="component" value="Unassembled WGS sequence"/>
</dbReference>
<dbReference type="Gene3D" id="1.10.10.60">
    <property type="entry name" value="Homeodomain-like"/>
    <property type="match status" value="1"/>
</dbReference>
<proteinExistence type="predicted"/>
<dbReference type="PANTHER" id="PTHR35004:SF6">
    <property type="entry name" value="TRANSPOSASE"/>
    <property type="match status" value="1"/>
</dbReference>
<dbReference type="InterPro" id="IPR036397">
    <property type="entry name" value="RNaseH_sf"/>
</dbReference>
<dbReference type="PANTHER" id="PTHR35004">
    <property type="entry name" value="TRANSPOSASE RV3428C-RELATED"/>
    <property type="match status" value="1"/>
</dbReference>
<evidence type="ECO:0000313" key="3">
    <source>
        <dbReference type="EMBL" id="TCC44062.1"/>
    </source>
</evidence>
<dbReference type="SUPFAM" id="SSF53098">
    <property type="entry name" value="Ribonuclease H-like"/>
    <property type="match status" value="1"/>
</dbReference>
<accession>A0A4V2M6K6</accession>
<protein>
    <submittedName>
        <fullName evidence="3">IS481 family transposase</fullName>
    </submittedName>
</protein>
<feature type="region of interest" description="Disordered" evidence="1">
    <location>
        <begin position="526"/>
        <end position="551"/>
    </location>
</feature>
<gene>
    <name evidence="3" type="ORF">E0H73_45640</name>
</gene>
<dbReference type="Pfam" id="PF13565">
    <property type="entry name" value="HTH_32"/>
    <property type="match status" value="1"/>
</dbReference>
<dbReference type="EMBL" id="SJKB01000065">
    <property type="protein sequence ID" value="TCC44062.1"/>
    <property type="molecule type" value="Genomic_DNA"/>
</dbReference>
<dbReference type="InterPro" id="IPR001584">
    <property type="entry name" value="Integrase_cat-core"/>
</dbReference>